<proteinExistence type="predicted"/>
<sequence length="532" mass="60270">MVLAGFYQQVSGANPLSNPNPRIENMKEGLRPGDSAGYELGRQMGRITQEEASRAGRALQDLWDNRPQFGLPQIKIDIKIPEIPEIELPKFPEFKFPEISFPKPKRPLPTPKPRLVKPKTLTEQLEEKDFSECNGFIIYATNCIKRVYIPNRNNPISIIDSPFPAQEWLEITNKVNVAEGYQPSTFYDYRFDGAGFTEIDFPNNPETEVRFSQTVRTTLNGERPRGGENELLICGTITIGIRGNGTKTSDVISYLKSTFTNPEVFFYQPGSSACTLPPPSPATANPPPNPSCCMCCPNQSQDIDYARIKRIIQDTLKEQKFKIDVPVCKCEFNESKAEWEAKIENKTLEFFASTKEQAEQQAVLHFENAKQLADMCVSRNKDTEAIASLPLSFQIRHEGRTPQLVIQCAEQYKDTDGKLKYKSAMYPITVPHWKGTPNDKPRLPVYKKGNWEGIYVLSDNSKITINAADEANCIKILNAIKPWIPKEFKEGSYFKGGKINVEIKQTVVKPMYGRYFGQGQKNGKPDWRVDFP</sequence>
<accession>A0ABR8D8A0</accession>
<organism evidence="1 2">
    <name type="scientific">Anabaena azotica FACHB-119</name>
    <dbReference type="NCBI Taxonomy" id="947527"/>
    <lineage>
        <taxon>Bacteria</taxon>
        <taxon>Bacillati</taxon>
        <taxon>Cyanobacteriota</taxon>
        <taxon>Cyanophyceae</taxon>
        <taxon>Nostocales</taxon>
        <taxon>Nostocaceae</taxon>
        <taxon>Anabaena</taxon>
        <taxon>Anabaena azotica</taxon>
    </lineage>
</organism>
<gene>
    <name evidence="1" type="ORF">H6G83_22910</name>
</gene>
<dbReference type="EMBL" id="JACJSG010000035">
    <property type="protein sequence ID" value="MBD2503418.1"/>
    <property type="molecule type" value="Genomic_DNA"/>
</dbReference>
<dbReference type="RefSeq" id="WP_190476278.1">
    <property type="nucleotide sequence ID" value="NZ_JACJSG010000035.1"/>
</dbReference>
<keyword evidence="2" id="KW-1185">Reference proteome</keyword>
<comment type="caution">
    <text evidence="1">The sequence shown here is derived from an EMBL/GenBank/DDBJ whole genome shotgun (WGS) entry which is preliminary data.</text>
</comment>
<evidence type="ECO:0000313" key="2">
    <source>
        <dbReference type="Proteomes" id="UP000661112"/>
    </source>
</evidence>
<reference evidence="1 2" key="1">
    <citation type="journal article" date="2020" name="ISME J.">
        <title>Comparative genomics reveals insights into cyanobacterial evolution and habitat adaptation.</title>
        <authorList>
            <person name="Chen M.Y."/>
            <person name="Teng W.K."/>
            <person name="Zhao L."/>
            <person name="Hu C.X."/>
            <person name="Zhou Y.K."/>
            <person name="Han B.P."/>
            <person name="Song L.R."/>
            <person name="Shu W.S."/>
        </authorList>
    </citation>
    <scope>NUCLEOTIDE SEQUENCE [LARGE SCALE GENOMIC DNA]</scope>
    <source>
        <strain evidence="1 2">FACHB-119</strain>
    </source>
</reference>
<evidence type="ECO:0000313" key="1">
    <source>
        <dbReference type="EMBL" id="MBD2503418.1"/>
    </source>
</evidence>
<protein>
    <submittedName>
        <fullName evidence="1">Uncharacterized protein</fullName>
    </submittedName>
</protein>
<dbReference type="Proteomes" id="UP000661112">
    <property type="component" value="Unassembled WGS sequence"/>
</dbReference>
<name>A0ABR8D8A0_9NOST</name>